<gene>
    <name evidence="3" type="ORF">Q4521_04960</name>
</gene>
<feature type="domain" description="DNA binding HTH" evidence="2">
    <location>
        <begin position="214"/>
        <end position="241"/>
    </location>
</feature>
<dbReference type="GO" id="GO:0043565">
    <property type="term" value="F:sequence-specific DNA binding"/>
    <property type="evidence" value="ECO:0007669"/>
    <property type="project" value="InterPro"/>
</dbReference>
<feature type="transmembrane region" description="Helical" evidence="1">
    <location>
        <begin position="43"/>
        <end position="63"/>
    </location>
</feature>
<feature type="transmembrane region" description="Helical" evidence="1">
    <location>
        <begin position="83"/>
        <end position="105"/>
    </location>
</feature>
<dbReference type="Pfam" id="PF02954">
    <property type="entry name" value="HTH_8"/>
    <property type="match status" value="1"/>
</dbReference>
<dbReference type="AlphaFoldDB" id="A0AAW7X5L4"/>
<keyword evidence="1" id="KW-0472">Membrane</keyword>
<keyword evidence="1" id="KW-0812">Transmembrane</keyword>
<proteinExistence type="predicted"/>
<dbReference type="RefSeq" id="WP_216065438.1">
    <property type="nucleotide sequence ID" value="NZ_JAHKPP010000042.1"/>
</dbReference>
<feature type="transmembrane region" description="Helical" evidence="1">
    <location>
        <begin position="117"/>
        <end position="137"/>
    </location>
</feature>
<evidence type="ECO:0000256" key="1">
    <source>
        <dbReference type="SAM" id="Phobius"/>
    </source>
</evidence>
<dbReference type="Proteomes" id="UP001169760">
    <property type="component" value="Unassembled WGS sequence"/>
</dbReference>
<dbReference type="EMBL" id="JAUOPB010000003">
    <property type="protein sequence ID" value="MDO6421813.1"/>
    <property type="molecule type" value="Genomic_DNA"/>
</dbReference>
<dbReference type="InterPro" id="IPR002197">
    <property type="entry name" value="HTH_Fis"/>
</dbReference>
<reference evidence="3" key="1">
    <citation type="submission" date="2023-07" db="EMBL/GenBank/DDBJ databases">
        <title>Genome content predicts the carbon catabolic preferences of heterotrophic bacteria.</title>
        <authorList>
            <person name="Gralka M."/>
        </authorList>
    </citation>
    <scope>NUCLEOTIDE SEQUENCE</scope>
    <source>
        <strain evidence="3">I3M17_2</strain>
    </source>
</reference>
<comment type="caution">
    <text evidence="3">The sequence shown here is derived from an EMBL/GenBank/DDBJ whole genome shotgun (WGS) entry which is preliminary data.</text>
</comment>
<accession>A0AAW7X5L4</accession>
<name>A0AAW7X5L4_9GAMM</name>
<feature type="transmembrane region" description="Helical" evidence="1">
    <location>
        <begin position="143"/>
        <end position="163"/>
    </location>
</feature>
<organism evidence="3 4">
    <name type="scientific">Saccharophagus degradans</name>
    <dbReference type="NCBI Taxonomy" id="86304"/>
    <lineage>
        <taxon>Bacteria</taxon>
        <taxon>Pseudomonadati</taxon>
        <taxon>Pseudomonadota</taxon>
        <taxon>Gammaproteobacteria</taxon>
        <taxon>Cellvibrionales</taxon>
        <taxon>Cellvibrionaceae</taxon>
        <taxon>Saccharophagus</taxon>
    </lineage>
</organism>
<keyword evidence="1" id="KW-1133">Transmembrane helix</keyword>
<evidence type="ECO:0000313" key="4">
    <source>
        <dbReference type="Proteomes" id="UP001169760"/>
    </source>
</evidence>
<feature type="transmembrane region" description="Helical" evidence="1">
    <location>
        <begin position="12"/>
        <end position="36"/>
    </location>
</feature>
<evidence type="ECO:0000313" key="3">
    <source>
        <dbReference type="EMBL" id="MDO6421813.1"/>
    </source>
</evidence>
<sequence length="250" mass="27240">MFAFKSEVGGHTAIVVAYYITGLCSVLSVLGVTLYVTRKIFPIKWLLVSAVALSCFVAIPGLVIEGTQSIGYTYTRIPGPMYIIVQLAIVIPAIAAVALLAFYAIKSKSTDVRTKSLVLLTCLTPSFLCLIGVVVLMQIGASINATIIISFTINIFLFGLLYLEGKYHIYGLLSSVPGTSYNESARALTQALFDPNLSLEKAKELMDIEKTRYTLKLTKGNQSEAARLLGVSRPTICRRMKLLESSNRAQ</sequence>
<evidence type="ECO:0000259" key="2">
    <source>
        <dbReference type="Pfam" id="PF02954"/>
    </source>
</evidence>
<protein>
    <submittedName>
        <fullName evidence="3">Helix-turn-helix domain-containing protein</fullName>
    </submittedName>
</protein>